<feature type="transmembrane region" description="Helical" evidence="2">
    <location>
        <begin position="91"/>
        <end position="116"/>
    </location>
</feature>
<feature type="region of interest" description="Disordered" evidence="1">
    <location>
        <begin position="151"/>
        <end position="254"/>
    </location>
</feature>
<feature type="compositionally biased region" description="Pro residues" evidence="1">
    <location>
        <begin position="156"/>
        <end position="167"/>
    </location>
</feature>
<sequence length="254" mass="25917">MSMMGGTPPVTGEKVAEFASYEAAQKAVSTLIAADIPAREIAIVGFGLRSVETVTGRLGYATAARTGAINGILLGLIFSLIFVFGTPDAALQLFLGVMLVGVAIGMMMSLVMFALVRRRRDFASVTQVTADHYEVTVQAANVQRARGALNVAPARPAAPAPTVPDGPPRYGERIDPVPAQPTERIDPVPAPPTERPAPGPAAPGSTPAAPPATSPAGGSAPVQPPVTGPVPGGEAPGPELPTAPEPLPGDDTRR</sequence>
<keyword evidence="5" id="KW-1185">Reference proteome</keyword>
<evidence type="ECO:0000256" key="2">
    <source>
        <dbReference type="SAM" id="Phobius"/>
    </source>
</evidence>
<dbReference type="Pfam" id="PF11181">
    <property type="entry name" value="YflT"/>
    <property type="match status" value="1"/>
</dbReference>
<dbReference type="InterPro" id="IPR025889">
    <property type="entry name" value="GSP17M-like_dom"/>
</dbReference>
<feature type="domain" description="General stress protein 17M-like" evidence="3">
    <location>
        <begin position="14"/>
        <end position="99"/>
    </location>
</feature>
<dbReference type="RefSeq" id="WP_274264680.1">
    <property type="nucleotide sequence ID" value="NZ_JAQZCI010000002.1"/>
</dbReference>
<gene>
    <name evidence="4" type="ORF">PUW80_11305</name>
</gene>
<dbReference type="EMBL" id="JAQZCI010000002">
    <property type="protein sequence ID" value="MDD7962930.1"/>
    <property type="molecule type" value="Genomic_DNA"/>
</dbReference>
<keyword evidence="2" id="KW-0472">Membrane</keyword>
<comment type="caution">
    <text evidence="4">The sequence shown here is derived from an EMBL/GenBank/DDBJ whole genome shotgun (WGS) entry which is preliminary data.</text>
</comment>
<proteinExistence type="predicted"/>
<dbReference type="Proteomes" id="UP001218170">
    <property type="component" value="Unassembled WGS sequence"/>
</dbReference>
<keyword evidence="2" id="KW-0812">Transmembrane</keyword>
<evidence type="ECO:0000256" key="1">
    <source>
        <dbReference type="SAM" id="MobiDB-lite"/>
    </source>
</evidence>
<accession>A0ABT5SKE1</accession>
<organism evidence="4 5">
    <name type="scientific">Microbacterium thalli</name>
    <dbReference type="NCBI Taxonomy" id="3027921"/>
    <lineage>
        <taxon>Bacteria</taxon>
        <taxon>Bacillati</taxon>
        <taxon>Actinomycetota</taxon>
        <taxon>Actinomycetes</taxon>
        <taxon>Micrococcales</taxon>
        <taxon>Microbacteriaceae</taxon>
        <taxon>Microbacterium</taxon>
    </lineage>
</organism>
<evidence type="ECO:0000313" key="4">
    <source>
        <dbReference type="EMBL" id="MDD7962930.1"/>
    </source>
</evidence>
<evidence type="ECO:0000313" key="5">
    <source>
        <dbReference type="Proteomes" id="UP001218170"/>
    </source>
</evidence>
<feature type="compositionally biased region" description="Pro residues" evidence="1">
    <location>
        <begin position="188"/>
        <end position="201"/>
    </location>
</feature>
<reference evidence="4 5" key="1">
    <citation type="submission" date="2023-02" db="EMBL/GenBank/DDBJ databases">
        <title>Study of novel species of the Microbacterium genus.</title>
        <authorList>
            <person name="Arroyo-Herrera I."/>
            <person name="Roman-Ponce B."/>
            <person name="Vasquez-Murrieta M.S."/>
        </authorList>
    </citation>
    <scope>NUCLEOTIDE SEQUENCE [LARGE SCALE GENOMIC DNA]</scope>
    <source>
        <strain evidence="4 5">NE1TT3</strain>
    </source>
</reference>
<keyword evidence="2" id="KW-1133">Transmembrane helix</keyword>
<feature type="transmembrane region" description="Helical" evidence="2">
    <location>
        <begin position="67"/>
        <end position="85"/>
    </location>
</feature>
<evidence type="ECO:0000259" key="3">
    <source>
        <dbReference type="Pfam" id="PF11181"/>
    </source>
</evidence>
<feature type="compositionally biased region" description="Pro residues" evidence="1">
    <location>
        <begin position="238"/>
        <end position="247"/>
    </location>
</feature>
<name>A0ABT5SKE1_9MICO</name>
<protein>
    <recommendedName>
        <fullName evidence="3">General stress protein 17M-like domain-containing protein</fullName>
    </recommendedName>
</protein>